<dbReference type="CDD" id="cd07197">
    <property type="entry name" value="nitrilase"/>
    <property type="match status" value="1"/>
</dbReference>
<evidence type="ECO:0000256" key="1">
    <source>
        <dbReference type="ARBA" id="ARBA00022801"/>
    </source>
</evidence>
<dbReference type="SUPFAM" id="SSF56317">
    <property type="entry name" value="Carbon-nitrogen hydrolase"/>
    <property type="match status" value="1"/>
</dbReference>
<sequence>MMRIALVQQRAAAADPQENLRRGVDACTQAAELGADLVVFPELWQIGYSACPEDEGRTQAWRDLAISDCDPWLGGFQKVARDHGIAVVPTFLREERAGVSNAAAVIDRSGQLRSVYRKVHLCDFSWERALTPGDGFEAVTIETAAGDVRLGVMICYDREFPEAARSLALDGAELIVCPNACMLCDDRMAQIRTRAFENSAALAVANYPLPHMNGRSCVFDGRAVAQGRPRDHRLAVAGPRADLVCADLDLAALREYRKDTIWGVSHRRPHAYRALTALRPPRPAGVGQNGAPR</sequence>
<evidence type="ECO:0000313" key="4">
    <source>
        <dbReference type="Proteomes" id="UP001611548"/>
    </source>
</evidence>
<organism evidence="3 4">
    <name type="scientific">Streptomyces pathocidini</name>
    <dbReference type="NCBI Taxonomy" id="1650571"/>
    <lineage>
        <taxon>Bacteria</taxon>
        <taxon>Bacillati</taxon>
        <taxon>Actinomycetota</taxon>
        <taxon>Actinomycetes</taxon>
        <taxon>Kitasatosporales</taxon>
        <taxon>Streptomycetaceae</taxon>
        <taxon>Streptomyces</taxon>
    </lineage>
</organism>
<dbReference type="Proteomes" id="UP001611548">
    <property type="component" value="Unassembled WGS sequence"/>
</dbReference>
<dbReference type="InterPro" id="IPR050345">
    <property type="entry name" value="Aliph_Amidase/BUP"/>
</dbReference>
<evidence type="ECO:0000313" key="3">
    <source>
        <dbReference type="EMBL" id="MFI1962652.1"/>
    </source>
</evidence>
<dbReference type="RefSeq" id="WP_157859049.1">
    <property type="nucleotide sequence ID" value="NZ_JBIRWE010000001.1"/>
</dbReference>
<reference evidence="3 4" key="1">
    <citation type="submission" date="2024-10" db="EMBL/GenBank/DDBJ databases">
        <title>The Natural Products Discovery Center: Release of the First 8490 Sequenced Strains for Exploring Actinobacteria Biosynthetic Diversity.</title>
        <authorList>
            <person name="Kalkreuter E."/>
            <person name="Kautsar S.A."/>
            <person name="Yang D."/>
            <person name="Bader C.D."/>
            <person name="Teijaro C.N."/>
            <person name="Fluegel L."/>
            <person name="Davis C.M."/>
            <person name="Simpson J.R."/>
            <person name="Lauterbach L."/>
            <person name="Steele A.D."/>
            <person name="Gui C."/>
            <person name="Meng S."/>
            <person name="Li G."/>
            <person name="Viehrig K."/>
            <person name="Ye F."/>
            <person name="Su P."/>
            <person name="Kiefer A.F."/>
            <person name="Nichols A."/>
            <person name="Cepeda A.J."/>
            <person name="Yan W."/>
            <person name="Fan B."/>
            <person name="Jiang Y."/>
            <person name="Adhikari A."/>
            <person name="Zheng C.-J."/>
            <person name="Schuster L."/>
            <person name="Cowan T.M."/>
            <person name="Smanski M.J."/>
            <person name="Chevrette M.G."/>
            <person name="De Carvalho L.P.S."/>
            <person name="Shen B."/>
        </authorList>
    </citation>
    <scope>NUCLEOTIDE SEQUENCE [LARGE SCALE GENOMIC DNA]</scope>
    <source>
        <strain evidence="3 4">NPDC020327</strain>
    </source>
</reference>
<dbReference type="InterPro" id="IPR003010">
    <property type="entry name" value="C-N_Hydrolase"/>
</dbReference>
<name>A0ABW7UMP7_9ACTN</name>
<dbReference type="GO" id="GO:0016787">
    <property type="term" value="F:hydrolase activity"/>
    <property type="evidence" value="ECO:0007669"/>
    <property type="project" value="UniProtKB-KW"/>
</dbReference>
<dbReference type="EMBL" id="JBIRWE010000001">
    <property type="protein sequence ID" value="MFI1962652.1"/>
    <property type="molecule type" value="Genomic_DNA"/>
</dbReference>
<accession>A0ABW7UMP7</accession>
<dbReference type="PANTHER" id="PTHR43674">
    <property type="entry name" value="NITRILASE C965.09-RELATED"/>
    <property type="match status" value="1"/>
</dbReference>
<dbReference type="PANTHER" id="PTHR43674:SF16">
    <property type="entry name" value="CARBON-NITROGEN FAMILY, PUTATIVE (AFU_ORTHOLOGUE AFUA_5G02350)-RELATED"/>
    <property type="match status" value="1"/>
</dbReference>
<comment type="caution">
    <text evidence="3">The sequence shown here is derived from an EMBL/GenBank/DDBJ whole genome shotgun (WGS) entry which is preliminary data.</text>
</comment>
<feature type="domain" description="CN hydrolase" evidence="2">
    <location>
        <begin position="2"/>
        <end position="250"/>
    </location>
</feature>
<proteinExistence type="predicted"/>
<keyword evidence="1 3" id="KW-0378">Hydrolase</keyword>
<gene>
    <name evidence="3" type="ORF">ACH429_00660</name>
</gene>
<protein>
    <submittedName>
        <fullName evidence="3">Carbon-nitrogen hydrolase family protein</fullName>
    </submittedName>
</protein>
<dbReference type="InterPro" id="IPR036526">
    <property type="entry name" value="C-N_Hydrolase_sf"/>
</dbReference>
<evidence type="ECO:0000259" key="2">
    <source>
        <dbReference type="PROSITE" id="PS50263"/>
    </source>
</evidence>
<dbReference type="Gene3D" id="3.60.110.10">
    <property type="entry name" value="Carbon-nitrogen hydrolase"/>
    <property type="match status" value="1"/>
</dbReference>
<dbReference type="Pfam" id="PF00795">
    <property type="entry name" value="CN_hydrolase"/>
    <property type="match status" value="1"/>
</dbReference>
<keyword evidence="4" id="KW-1185">Reference proteome</keyword>
<dbReference type="PROSITE" id="PS50263">
    <property type="entry name" value="CN_HYDROLASE"/>
    <property type="match status" value="1"/>
</dbReference>